<sequence length="136" mass="13909">MAGFVFPRRTYWSRLAQGAVLSATLGLGALAAPVGATAAPDDGTWDIEAYDNCMSKTVRNADLCCIDSGGVPTSDPNDTQSDGSPNCYAPPAQQAGVEQGTAPRPPRAIIDTPIDTATEVAPGAPTRPLPTLLAPG</sequence>
<organism evidence="4 6">
    <name type="scientific">Mycolicibacterium boenickei</name>
    <dbReference type="NCBI Taxonomy" id="146017"/>
    <lineage>
        <taxon>Bacteria</taxon>
        <taxon>Bacillati</taxon>
        <taxon>Actinomycetota</taxon>
        <taxon>Actinomycetes</taxon>
        <taxon>Mycobacteriales</taxon>
        <taxon>Mycobacteriaceae</taxon>
        <taxon>Mycolicibacterium</taxon>
    </lineage>
</organism>
<keyword evidence="5" id="KW-1185">Reference proteome</keyword>
<reference evidence="3 5" key="1">
    <citation type="journal article" date="2019" name="Emerg. Microbes Infect.">
        <title>Comprehensive subspecies identification of 175 nontuberculous mycobacteria species based on 7547 genomic profiles.</title>
        <authorList>
            <person name="Matsumoto Y."/>
            <person name="Kinjo T."/>
            <person name="Motooka D."/>
            <person name="Nabeya D."/>
            <person name="Jung N."/>
            <person name="Uechi K."/>
            <person name="Horii T."/>
            <person name="Iida T."/>
            <person name="Fujita J."/>
            <person name="Nakamura S."/>
        </authorList>
    </citation>
    <scope>NUCLEOTIDE SEQUENCE [LARGE SCALE GENOMIC DNA]</scope>
    <source>
        <strain evidence="3 5">JCM 15653</strain>
    </source>
</reference>
<dbReference type="Proteomes" id="UP000466683">
    <property type="component" value="Chromosome"/>
</dbReference>
<feature type="compositionally biased region" description="Low complexity" evidence="1">
    <location>
        <begin position="121"/>
        <end position="136"/>
    </location>
</feature>
<feature type="chain" id="PRO_5043645978" evidence="2">
    <location>
        <begin position="39"/>
        <end position="136"/>
    </location>
</feature>
<dbReference type="EMBL" id="AP022579">
    <property type="protein sequence ID" value="BBX92900.1"/>
    <property type="molecule type" value="Genomic_DNA"/>
</dbReference>
<dbReference type="RefSeq" id="WP_077739294.1">
    <property type="nucleotide sequence ID" value="NZ_AP022579.1"/>
</dbReference>
<evidence type="ECO:0000256" key="2">
    <source>
        <dbReference type="SAM" id="SignalP"/>
    </source>
</evidence>
<feature type="compositionally biased region" description="Polar residues" evidence="1">
    <location>
        <begin position="74"/>
        <end position="84"/>
    </location>
</feature>
<proteinExistence type="predicted"/>
<dbReference type="Proteomes" id="UP001162885">
    <property type="component" value="Chromosome"/>
</dbReference>
<feature type="region of interest" description="Disordered" evidence="1">
    <location>
        <begin position="117"/>
        <end position="136"/>
    </location>
</feature>
<feature type="region of interest" description="Disordered" evidence="1">
    <location>
        <begin position="67"/>
        <end position="110"/>
    </location>
</feature>
<dbReference type="EMBL" id="CP060016">
    <property type="protein sequence ID" value="UNB97239.1"/>
    <property type="molecule type" value="Genomic_DNA"/>
</dbReference>
<keyword evidence="2" id="KW-0732">Signal</keyword>
<dbReference type="AlphaFoldDB" id="A0AAX2ZPW7"/>
<evidence type="ECO:0000313" key="4">
    <source>
        <dbReference type="EMBL" id="UNB97239.1"/>
    </source>
</evidence>
<gene>
    <name evidence="4" type="ORF">H5U98_16585</name>
    <name evidence="3" type="ORF">MBOE_45490</name>
</gene>
<name>A0AAX2ZPW7_9MYCO</name>
<evidence type="ECO:0000256" key="1">
    <source>
        <dbReference type="SAM" id="MobiDB-lite"/>
    </source>
</evidence>
<evidence type="ECO:0000313" key="6">
    <source>
        <dbReference type="Proteomes" id="UP001162885"/>
    </source>
</evidence>
<reference evidence="3" key="2">
    <citation type="submission" date="2020-02" db="EMBL/GenBank/DDBJ databases">
        <authorList>
            <person name="Matsumoto Y."/>
            <person name="Motooka D."/>
            <person name="Nakamura S."/>
        </authorList>
    </citation>
    <scope>NUCLEOTIDE SEQUENCE</scope>
    <source>
        <strain evidence="3">JCM 15653</strain>
    </source>
</reference>
<feature type="signal peptide" evidence="2">
    <location>
        <begin position="1"/>
        <end position="38"/>
    </location>
</feature>
<reference evidence="4 6" key="3">
    <citation type="journal article" date="2022" name="BMC Genomics">
        <title>Comparative genome analysis of mycobacteria focusing on tRNA and non-coding RNA.</title>
        <authorList>
            <person name="Behra P.R.K."/>
            <person name="Pettersson B.M.F."/>
            <person name="Ramesh M."/>
            <person name="Das S."/>
            <person name="Dasgupta S."/>
            <person name="Kirsebom L.A."/>
        </authorList>
    </citation>
    <scope>NUCLEOTIDE SEQUENCE [LARGE SCALE GENOMIC DNA]</scope>
    <source>
        <strain evidence="4 6">DSM 44677</strain>
    </source>
</reference>
<protein>
    <submittedName>
        <fullName evidence="4">Uncharacterized protein</fullName>
    </submittedName>
</protein>
<evidence type="ECO:0000313" key="3">
    <source>
        <dbReference type="EMBL" id="BBX92900.1"/>
    </source>
</evidence>
<accession>A0AAX2ZPW7</accession>
<evidence type="ECO:0000313" key="5">
    <source>
        <dbReference type="Proteomes" id="UP000466683"/>
    </source>
</evidence>